<evidence type="ECO:0000313" key="3">
    <source>
        <dbReference type="EMBL" id="ASF48718.1"/>
    </source>
</evidence>
<dbReference type="SUPFAM" id="SSF55008">
    <property type="entry name" value="HMA, heavy metal-associated domain"/>
    <property type="match status" value="1"/>
</dbReference>
<accession>A0A1Z4C5F1</accession>
<keyword evidence="5" id="KW-1185">Reference proteome</keyword>
<dbReference type="PROSITE" id="PS01047">
    <property type="entry name" value="HMA_1"/>
    <property type="match status" value="1"/>
</dbReference>
<dbReference type="KEGG" id="mpsy:CEK71_10700"/>
<dbReference type="Gene3D" id="3.30.70.100">
    <property type="match status" value="1"/>
</dbReference>
<evidence type="ECO:0000313" key="6">
    <source>
        <dbReference type="Proteomes" id="UP000237423"/>
    </source>
</evidence>
<dbReference type="EMBL" id="CP022129">
    <property type="protein sequence ID" value="ASF48718.1"/>
    <property type="molecule type" value="Genomic_DNA"/>
</dbReference>
<dbReference type="CDD" id="cd00371">
    <property type="entry name" value="HMA"/>
    <property type="match status" value="1"/>
</dbReference>
<reference evidence="4 6" key="2">
    <citation type="submission" date="2017-11" db="EMBL/GenBank/DDBJ databases">
        <title>Draft Genome Sequence of Methylobacter psychrotolerans Sph1T, an Obligate Methanotroph from Low-Temperature Environments.</title>
        <authorList>
            <person name="Oshkin I.Y."/>
            <person name="Miroshnikov K."/>
            <person name="Belova S.E."/>
            <person name="Korzhenkov A."/>
            <person name="Toshchakov S.V."/>
            <person name="Dedysh S.N."/>
        </authorList>
    </citation>
    <scope>NUCLEOTIDE SEQUENCE [LARGE SCALE GENOMIC DNA]</scope>
    <source>
        <strain evidence="4 6">Sph1</strain>
    </source>
</reference>
<organism evidence="3 5">
    <name type="scientific">Methylovulum psychrotolerans</name>
    <dbReference type="NCBI Taxonomy" id="1704499"/>
    <lineage>
        <taxon>Bacteria</taxon>
        <taxon>Pseudomonadati</taxon>
        <taxon>Pseudomonadota</taxon>
        <taxon>Gammaproteobacteria</taxon>
        <taxon>Methylococcales</taxon>
        <taxon>Methylococcaceae</taxon>
        <taxon>Methylovulum</taxon>
    </lineage>
</organism>
<dbReference type="GO" id="GO:0046872">
    <property type="term" value="F:metal ion binding"/>
    <property type="evidence" value="ECO:0007669"/>
    <property type="project" value="UniProtKB-KW"/>
</dbReference>
<evidence type="ECO:0000256" key="1">
    <source>
        <dbReference type="ARBA" id="ARBA00022723"/>
    </source>
</evidence>
<evidence type="ECO:0000259" key="2">
    <source>
        <dbReference type="PROSITE" id="PS50846"/>
    </source>
</evidence>
<name>A0A1Z4C5F1_9GAMM</name>
<gene>
    <name evidence="4" type="ORF">AADEFJLK_00435</name>
    <name evidence="3" type="ORF">CEK71_10700</name>
</gene>
<dbReference type="EMBL" id="PGFZ01000001">
    <property type="protein sequence ID" value="POZ53411.1"/>
    <property type="molecule type" value="Genomic_DNA"/>
</dbReference>
<protein>
    <submittedName>
        <fullName evidence="4">Copper chaperone</fullName>
    </submittedName>
    <submittedName>
        <fullName evidence="3">Mercuric reductase</fullName>
    </submittedName>
</protein>
<dbReference type="InterPro" id="IPR017969">
    <property type="entry name" value="Heavy-metal-associated_CS"/>
</dbReference>
<dbReference type="OrthoDB" id="9814359at2"/>
<evidence type="ECO:0000313" key="4">
    <source>
        <dbReference type="EMBL" id="POZ53411.1"/>
    </source>
</evidence>
<evidence type="ECO:0000313" key="5">
    <source>
        <dbReference type="Proteomes" id="UP000197019"/>
    </source>
</evidence>
<dbReference type="InterPro" id="IPR006121">
    <property type="entry name" value="HMA_dom"/>
</dbReference>
<dbReference type="AlphaFoldDB" id="A0A1Z4C5F1"/>
<sequence length="71" mass="7617">MRESVILKVTGMKCGGCEANVTHKLNDIDGVVYIKASSQEQQVQVDFNAEKTTLAAIKDAITNAGYTVVSL</sequence>
<dbReference type="RefSeq" id="WP_088621579.1">
    <property type="nucleotide sequence ID" value="NZ_CP022129.1"/>
</dbReference>
<feature type="domain" description="HMA" evidence="2">
    <location>
        <begin position="3"/>
        <end position="69"/>
    </location>
</feature>
<dbReference type="Pfam" id="PF00403">
    <property type="entry name" value="HMA"/>
    <property type="match status" value="1"/>
</dbReference>
<keyword evidence="1" id="KW-0479">Metal-binding</keyword>
<dbReference type="Proteomes" id="UP000197019">
    <property type="component" value="Chromosome"/>
</dbReference>
<proteinExistence type="predicted"/>
<dbReference type="InterPro" id="IPR036163">
    <property type="entry name" value="HMA_dom_sf"/>
</dbReference>
<dbReference type="Proteomes" id="UP000237423">
    <property type="component" value="Unassembled WGS sequence"/>
</dbReference>
<reference evidence="3 5" key="1">
    <citation type="submission" date="2017-06" db="EMBL/GenBank/DDBJ databases">
        <title>Genome Sequencing of the methanotroph Methylovulum psychrotolerants str. HV10-M2 isolated from a high-altitude environment.</title>
        <authorList>
            <person name="Mateos-Rivera A."/>
        </authorList>
    </citation>
    <scope>NUCLEOTIDE SEQUENCE [LARGE SCALE GENOMIC DNA]</scope>
    <source>
        <strain evidence="3 5">HV10_M2</strain>
    </source>
</reference>
<dbReference type="PROSITE" id="PS50846">
    <property type="entry name" value="HMA_2"/>
    <property type="match status" value="1"/>
</dbReference>